<keyword evidence="1" id="KW-0328">Glycosyltransferase</keyword>
<evidence type="ECO:0000313" key="3">
    <source>
        <dbReference type="EMBL" id="MBI5168344.1"/>
    </source>
</evidence>
<protein>
    <submittedName>
        <fullName evidence="3">Glycosyltransferase family 9 protein</fullName>
    </submittedName>
</protein>
<dbReference type="GO" id="GO:0009244">
    <property type="term" value="P:lipopolysaccharide core region biosynthetic process"/>
    <property type="evidence" value="ECO:0007669"/>
    <property type="project" value="TreeGrafter"/>
</dbReference>
<evidence type="ECO:0000256" key="2">
    <source>
        <dbReference type="ARBA" id="ARBA00022679"/>
    </source>
</evidence>
<dbReference type="Gene3D" id="3.40.50.2000">
    <property type="entry name" value="Glycogen Phosphorylase B"/>
    <property type="match status" value="2"/>
</dbReference>
<sequence length="340" mass="36697">MNPSDVRKILFVRPRFLGDVCLTLPALEAARAACPNAKIGYVLERGLAPLLAGDPRVDRVFTISGKPSAGETLALIRDMRAWRPDVTIDCFCNPRTAVWTFASGASARSGYPNKGWRSALYTHHARPRTLSSTGFHLASVAALGWPVPAEPATPRLHVSLTAVGEARDGLRAMAVPIGATLVGFHAGARWPTRRWPVERFVALAKRLLDSRPGAVALFTAGPGEEEAARACVAQLASPRAFVVSGWPIGRFVALQSLCAAFVSGDTGPLHTSVASGARTLGLMSRNRPAMFFPYPEREGHRAHYARVECSPCHRDVCDDLRCLDRLTVDGAWKLLDAMVG</sequence>
<comment type="caution">
    <text evidence="3">The sequence shown here is derived from an EMBL/GenBank/DDBJ whole genome shotgun (WGS) entry which is preliminary data.</text>
</comment>
<dbReference type="PANTHER" id="PTHR30160">
    <property type="entry name" value="TETRAACYLDISACCHARIDE 4'-KINASE-RELATED"/>
    <property type="match status" value="1"/>
</dbReference>
<dbReference type="PANTHER" id="PTHR30160:SF7">
    <property type="entry name" value="ADP-HEPTOSE--LPS HEPTOSYLTRANSFERASE 2"/>
    <property type="match status" value="1"/>
</dbReference>
<proteinExistence type="predicted"/>
<dbReference type="GO" id="GO:0008713">
    <property type="term" value="F:ADP-heptose-lipopolysaccharide heptosyltransferase activity"/>
    <property type="evidence" value="ECO:0007669"/>
    <property type="project" value="TreeGrafter"/>
</dbReference>
<evidence type="ECO:0000256" key="1">
    <source>
        <dbReference type="ARBA" id="ARBA00022676"/>
    </source>
</evidence>
<dbReference type="InterPro" id="IPR002201">
    <property type="entry name" value="Glyco_trans_9"/>
</dbReference>
<accession>A0A933W9G4</accession>
<organism evidence="3 4">
    <name type="scientific">Eiseniibacteriota bacterium</name>
    <dbReference type="NCBI Taxonomy" id="2212470"/>
    <lineage>
        <taxon>Bacteria</taxon>
        <taxon>Candidatus Eiseniibacteriota</taxon>
    </lineage>
</organism>
<dbReference type="SUPFAM" id="SSF53756">
    <property type="entry name" value="UDP-Glycosyltransferase/glycogen phosphorylase"/>
    <property type="match status" value="1"/>
</dbReference>
<dbReference type="InterPro" id="IPR051199">
    <property type="entry name" value="LPS_LOS_Heptosyltrfase"/>
</dbReference>
<dbReference type="Proteomes" id="UP000696931">
    <property type="component" value="Unassembled WGS sequence"/>
</dbReference>
<gene>
    <name evidence="3" type="ORF">HZA61_02530</name>
</gene>
<dbReference type="AlphaFoldDB" id="A0A933W9G4"/>
<dbReference type="CDD" id="cd03789">
    <property type="entry name" value="GT9_LPS_heptosyltransferase"/>
    <property type="match status" value="1"/>
</dbReference>
<keyword evidence="2" id="KW-0808">Transferase</keyword>
<dbReference type="EMBL" id="JACRIW010000020">
    <property type="protein sequence ID" value="MBI5168344.1"/>
    <property type="molecule type" value="Genomic_DNA"/>
</dbReference>
<evidence type="ECO:0000313" key="4">
    <source>
        <dbReference type="Proteomes" id="UP000696931"/>
    </source>
</evidence>
<reference evidence="3" key="1">
    <citation type="submission" date="2020-07" db="EMBL/GenBank/DDBJ databases">
        <title>Huge and variable diversity of episymbiotic CPR bacteria and DPANN archaea in groundwater ecosystems.</title>
        <authorList>
            <person name="He C.Y."/>
            <person name="Keren R."/>
            <person name="Whittaker M."/>
            <person name="Farag I.F."/>
            <person name="Doudna J."/>
            <person name="Cate J.H.D."/>
            <person name="Banfield J.F."/>
        </authorList>
    </citation>
    <scope>NUCLEOTIDE SEQUENCE</scope>
    <source>
        <strain evidence="3">NC_groundwater_1813_Pr3_B-0.1um_71_17</strain>
    </source>
</reference>
<dbReference type="Pfam" id="PF01075">
    <property type="entry name" value="Glyco_transf_9"/>
    <property type="match status" value="1"/>
</dbReference>
<name>A0A933W9G4_UNCEI</name>
<dbReference type="GO" id="GO:0005829">
    <property type="term" value="C:cytosol"/>
    <property type="evidence" value="ECO:0007669"/>
    <property type="project" value="TreeGrafter"/>
</dbReference>